<proteinExistence type="inferred from homology"/>
<dbReference type="InterPro" id="IPR009100">
    <property type="entry name" value="AcylCoA_DH/oxidase_NM_dom_sf"/>
</dbReference>
<dbReference type="GO" id="GO:0006635">
    <property type="term" value="P:fatty acid beta-oxidation"/>
    <property type="evidence" value="ECO:0007669"/>
    <property type="project" value="InterPro"/>
</dbReference>
<evidence type="ECO:0000259" key="7">
    <source>
        <dbReference type="Pfam" id="PF02770"/>
    </source>
</evidence>
<comment type="cofactor">
    <cofactor evidence="1 5">
        <name>FAD</name>
        <dbReference type="ChEBI" id="CHEBI:57692"/>
    </cofactor>
</comment>
<dbReference type="Gene3D" id="2.40.110.10">
    <property type="entry name" value="Butyryl-CoA Dehydrogenase, subunit A, domain 2"/>
    <property type="match status" value="1"/>
</dbReference>
<dbReference type="GO" id="GO:0003995">
    <property type="term" value="F:acyl-CoA dehydrogenase activity"/>
    <property type="evidence" value="ECO:0007669"/>
    <property type="project" value="InterPro"/>
</dbReference>
<dbReference type="Gene3D" id="1.10.540.10">
    <property type="entry name" value="Acyl-CoA dehydrogenase/oxidase, N-terminal domain"/>
    <property type="match status" value="1"/>
</dbReference>
<name>E4KR73_9LACT</name>
<sequence>MSKAEKLAQLFPEDLYKFSDCLTEKEVDVLMEVEAALEKHLRPVITEHSEKAEFPMDAFYAFVNEVAIMSDPRLYEDREDKYTPSQYYYAYLWYLMSRFDTSIATFFGVHGGLGYYTFLLGGSPEQVERWVPKLQNFELQTCFGLTEPEHGSDIAGGLATTATRQGDKWIINGEKRWIGGAGSADVLPIFARDTEDNKIKCFILEKGQKGLTIDKIENKIALRMVQNGHITMKDVEVADDHRLVNINGFKDVARVLYVTRSGVANLAAGNSAGAFRAALKYTKERKQFTKSLVEFQLVQEKLARMQANVISELALITQIAKLQTSGEFDEVRSSIAKMFNSLRSRETVALAREVCGGNGITYDYDVARFFQDAEAIYTYEGTHEVNSLVIGRAITGKGAFV</sequence>
<dbReference type="GO" id="GO:0050660">
    <property type="term" value="F:flavin adenine dinucleotide binding"/>
    <property type="evidence" value="ECO:0007669"/>
    <property type="project" value="InterPro"/>
</dbReference>
<protein>
    <submittedName>
        <fullName evidence="9">Acyl-CoA dehydrogenase, C-terminal domain protein</fullName>
    </submittedName>
</protein>
<dbReference type="InterPro" id="IPR009075">
    <property type="entry name" value="AcylCo_DH/oxidase_C"/>
</dbReference>
<dbReference type="AlphaFoldDB" id="E4KR73"/>
<feature type="domain" description="Acyl-CoA oxidase/dehydrogenase middle" evidence="7">
    <location>
        <begin position="142"/>
        <end position="235"/>
    </location>
</feature>
<dbReference type="EMBL" id="AENN01000018">
    <property type="protein sequence ID" value="EFR30538.1"/>
    <property type="molecule type" value="Genomic_DNA"/>
</dbReference>
<keyword evidence="4 5" id="KW-0274">FAD</keyword>
<dbReference type="OrthoDB" id="9802447at2"/>
<dbReference type="InterPro" id="IPR006091">
    <property type="entry name" value="Acyl-CoA_Oxase/DH_mid-dom"/>
</dbReference>
<dbReference type="Gene3D" id="1.20.140.10">
    <property type="entry name" value="Butyryl-CoA Dehydrogenase, subunit A, domain 3"/>
    <property type="match status" value="1"/>
</dbReference>
<dbReference type="Pfam" id="PF02771">
    <property type="entry name" value="Acyl-CoA_dh_N"/>
    <property type="match status" value="1"/>
</dbReference>
<organism evidence="9 10">
    <name type="scientific">Eremococcus coleocola ACS-139-V-Col8</name>
    <dbReference type="NCBI Taxonomy" id="908337"/>
    <lineage>
        <taxon>Bacteria</taxon>
        <taxon>Bacillati</taxon>
        <taxon>Bacillota</taxon>
        <taxon>Bacilli</taxon>
        <taxon>Lactobacillales</taxon>
        <taxon>Aerococcaceae</taxon>
        <taxon>Eremococcus</taxon>
    </lineage>
</organism>
<accession>E4KR73</accession>
<dbReference type="InterPro" id="IPR046373">
    <property type="entry name" value="Acyl-CoA_Oxase/DH_mid-dom_sf"/>
</dbReference>
<dbReference type="STRING" id="908337.HMPREF9257_0372"/>
<dbReference type="Pfam" id="PF02770">
    <property type="entry name" value="Acyl-CoA_dh_M"/>
    <property type="match status" value="1"/>
</dbReference>
<dbReference type="SUPFAM" id="SSF47203">
    <property type="entry name" value="Acyl-CoA dehydrogenase C-terminal domain-like"/>
    <property type="match status" value="1"/>
</dbReference>
<evidence type="ECO:0000259" key="6">
    <source>
        <dbReference type="Pfam" id="PF00441"/>
    </source>
</evidence>
<dbReference type="eggNOG" id="COG1960">
    <property type="taxonomic scope" value="Bacteria"/>
</dbReference>
<dbReference type="InterPro" id="IPR045008">
    <property type="entry name" value="ACX4-like"/>
</dbReference>
<dbReference type="PANTHER" id="PTHR43188:SF1">
    <property type="entry name" value="ACYL-COA DEHYDROGENASE"/>
    <property type="match status" value="1"/>
</dbReference>
<dbReference type="Proteomes" id="UP000005990">
    <property type="component" value="Unassembled WGS sequence"/>
</dbReference>
<dbReference type="PANTHER" id="PTHR43188">
    <property type="entry name" value="ACYL-COENZYME A OXIDASE"/>
    <property type="match status" value="1"/>
</dbReference>
<evidence type="ECO:0000313" key="9">
    <source>
        <dbReference type="EMBL" id="EFR30538.1"/>
    </source>
</evidence>
<comment type="caution">
    <text evidence="9">The sequence shown here is derived from an EMBL/GenBank/DDBJ whole genome shotgun (WGS) entry which is preliminary data.</text>
</comment>
<evidence type="ECO:0000256" key="1">
    <source>
        <dbReference type="ARBA" id="ARBA00001974"/>
    </source>
</evidence>
<comment type="similarity">
    <text evidence="2 5">Belongs to the acyl-CoA dehydrogenase family.</text>
</comment>
<dbReference type="InterPro" id="IPR006089">
    <property type="entry name" value="Acyl-CoA_DH_CS"/>
</dbReference>
<keyword evidence="10" id="KW-1185">Reference proteome</keyword>
<dbReference type="InterPro" id="IPR013786">
    <property type="entry name" value="AcylCoA_DH/ox_N"/>
</dbReference>
<keyword evidence="5" id="KW-0560">Oxidoreductase</keyword>
<evidence type="ECO:0000256" key="5">
    <source>
        <dbReference type="RuleBase" id="RU362125"/>
    </source>
</evidence>
<gene>
    <name evidence="9" type="ORF">HMPREF9257_0372</name>
</gene>
<evidence type="ECO:0000259" key="8">
    <source>
        <dbReference type="Pfam" id="PF02771"/>
    </source>
</evidence>
<dbReference type="RefSeq" id="WP_006419061.1">
    <property type="nucleotide sequence ID" value="NZ_AENN01000018.1"/>
</dbReference>
<dbReference type="PROSITE" id="PS00073">
    <property type="entry name" value="ACYL_COA_DH_2"/>
    <property type="match status" value="1"/>
</dbReference>
<evidence type="ECO:0000256" key="3">
    <source>
        <dbReference type="ARBA" id="ARBA00022630"/>
    </source>
</evidence>
<evidence type="ECO:0000256" key="4">
    <source>
        <dbReference type="ARBA" id="ARBA00022827"/>
    </source>
</evidence>
<feature type="domain" description="Acyl-CoA dehydrogenase/oxidase N-terminal" evidence="8">
    <location>
        <begin position="23"/>
        <end position="136"/>
    </location>
</feature>
<evidence type="ECO:0000313" key="10">
    <source>
        <dbReference type="Proteomes" id="UP000005990"/>
    </source>
</evidence>
<dbReference type="SUPFAM" id="SSF56645">
    <property type="entry name" value="Acyl-CoA dehydrogenase NM domain-like"/>
    <property type="match status" value="1"/>
</dbReference>
<dbReference type="InterPro" id="IPR036250">
    <property type="entry name" value="AcylCo_DH-like_C"/>
</dbReference>
<evidence type="ECO:0000256" key="2">
    <source>
        <dbReference type="ARBA" id="ARBA00009347"/>
    </source>
</evidence>
<keyword evidence="3 5" id="KW-0285">Flavoprotein</keyword>
<dbReference type="Pfam" id="PF00441">
    <property type="entry name" value="Acyl-CoA_dh_1"/>
    <property type="match status" value="1"/>
</dbReference>
<reference evidence="9 10" key="1">
    <citation type="submission" date="2010-10" db="EMBL/GenBank/DDBJ databases">
        <authorList>
            <person name="Durkin A.S."/>
            <person name="Madupu R."/>
            <person name="Torralba M."/>
            <person name="Gillis M."/>
            <person name="Methe B."/>
            <person name="Sutton G."/>
            <person name="Nelson K.E."/>
        </authorList>
    </citation>
    <scope>NUCLEOTIDE SEQUENCE [LARGE SCALE GENOMIC DNA]</scope>
    <source>
        <strain evidence="9 10">ACS-139-V-Col8</strain>
    </source>
</reference>
<dbReference type="InterPro" id="IPR037069">
    <property type="entry name" value="AcylCoA_DH/ox_N_sf"/>
</dbReference>
<feature type="domain" description="Acyl-CoA dehydrogenase/oxidase C-terminal" evidence="6">
    <location>
        <begin position="248"/>
        <end position="394"/>
    </location>
</feature>